<comment type="caution">
    <text evidence="1">The sequence shown here is derived from an EMBL/GenBank/DDBJ whole genome shotgun (WGS) entry which is preliminary data.</text>
</comment>
<dbReference type="AlphaFoldDB" id="X1AJ73"/>
<evidence type="ECO:0000313" key="1">
    <source>
        <dbReference type="EMBL" id="GAG82264.1"/>
    </source>
</evidence>
<feature type="non-terminal residue" evidence="1">
    <location>
        <position position="1"/>
    </location>
</feature>
<proteinExistence type="predicted"/>
<dbReference type="EMBL" id="BART01009887">
    <property type="protein sequence ID" value="GAG82264.1"/>
    <property type="molecule type" value="Genomic_DNA"/>
</dbReference>
<gene>
    <name evidence="1" type="ORF">S01H4_21747</name>
</gene>
<accession>X1AJ73</accession>
<reference evidence="1" key="1">
    <citation type="journal article" date="2014" name="Front. Microbiol.">
        <title>High frequency of phylogenetically diverse reductive dehalogenase-homologous genes in deep subseafloor sedimentary metagenomes.</title>
        <authorList>
            <person name="Kawai M."/>
            <person name="Futagami T."/>
            <person name="Toyoda A."/>
            <person name="Takaki Y."/>
            <person name="Nishi S."/>
            <person name="Hori S."/>
            <person name="Arai W."/>
            <person name="Tsubouchi T."/>
            <person name="Morono Y."/>
            <person name="Uchiyama I."/>
            <person name="Ito T."/>
            <person name="Fujiyama A."/>
            <person name="Inagaki F."/>
            <person name="Takami H."/>
        </authorList>
    </citation>
    <scope>NUCLEOTIDE SEQUENCE</scope>
    <source>
        <strain evidence="1">Expedition CK06-06</strain>
    </source>
</reference>
<organism evidence="1">
    <name type="scientific">marine sediment metagenome</name>
    <dbReference type="NCBI Taxonomy" id="412755"/>
    <lineage>
        <taxon>unclassified sequences</taxon>
        <taxon>metagenomes</taxon>
        <taxon>ecological metagenomes</taxon>
    </lineage>
</organism>
<name>X1AJ73_9ZZZZ</name>
<sequence length="226" mass="23800">IPQAITGLFKKEIVTEEPEEEFAKKEEISRLQKEIQALKEEGLPVKEIIKEIEVSRITKIEPIKEIIKEIKILDDESLKKIRTILSQQETKVEKLRLAASLGYVNFPPTLSPSGAVSVTTLGTITAGTWQGTAISTQYGGSGANLSAGAQGGVLYMGGSSIMGISAAGTSGEALISGGTGVPTWTNTPSWSTITLSTSVTSPLLTNAGLLTLQTTATAGADDIVLR</sequence>
<protein>
    <submittedName>
        <fullName evidence="1">Uncharacterized protein</fullName>
    </submittedName>
</protein>